<accession>A0ABN6PJB1</accession>
<gene>
    <name evidence="1" type="ORF">CATMQ487_20940</name>
</gene>
<organism evidence="1 2">
    <name type="scientific">Sphaerotilus microaerophilus</name>
    <dbReference type="NCBI Taxonomy" id="2914710"/>
    <lineage>
        <taxon>Bacteria</taxon>
        <taxon>Pseudomonadati</taxon>
        <taxon>Pseudomonadota</taxon>
        <taxon>Betaproteobacteria</taxon>
        <taxon>Burkholderiales</taxon>
        <taxon>Sphaerotilaceae</taxon>
        <taxon>Sphaerotilus</taxon>
    </lineage>
</organism>
<dbReference type="EMBL" id="AP025730">
    <property type="protein sequence ID" value="BDI05124.1"/>
    <property type="molecule type" value="Genomic_DNA"/>
</dbReference>
<sequence length="101" mass="10766">MIGTPTVLSALLMALLFLLPPLCLGDVRRACALSQGVLAGDVGDVGDVGDSLIHHAIHRWRPIGLVAVAIHPRTVDETALHVHRHPLHPQRATDRQVVAAA</sequence>
<evidence type="ECO:0000313" key="1">
    <source>
        <dbReference type="EMBL" id="BDI05124.1"/>
    </source>
</evidence>
<name>A0ABN6PJB1_9BURK</name>
<keyword evidence="2" id="KW-1185">Reference proteome</keyword>
<evidence type="ECO:0000313" key="2">
    <source>
        <dbReference type="Proteomes" id="UP001057498"/>
    </source>
</evidence>
<reference evidence="1" key="1">
    <citation type="submission" date="2022-04" db="EMBL/GenBank/DDBJ databases">
        <title>Whole genome sequence of Sphaerotilus sp. FB-5.</title>
        <authorList>
            <person name="Takeda M."/>
            <person name="Narihara S."/>
            <person name="Akimoto M."/>
            <person name="Akimoto R."/>
            <person name="Nishiyashiki S."/>
            <person name="Murakami T."/>
        </authorList>
    </citation>
    <scope>NUCLEOTIDE SEQUENCE</scope>
    <source>
        <strain evidence="1">FB-5</strain>
    </source>
</reference>
<proteinExistence type="predicted"/>
<evidence type="ECO:0008006" key="3">
    <source>
        <dbReference type="Google" id="ProtNLM"/>
    </source>
</evidence>
<protein>
    <recommendedName>
        <fullName evidence="3">Secreted protein</fullName>
    </recommendedName>
</protein>
<dbReference type="Proteomes" id="UP001057498">
    <property type="component" value="Chromosome"/>
</dbReference>